<dbReference type="RefSeq" id="WP_115292704.1">
    <property type="nucleotide sequence ID" value="NZ_UGUU01000002.1"/>
</dbReference>
<organism evidence="1 2">
    <name type="scientific">Ectopseudomonas mendocina</name>
    <name type="common">Pseudomonas mendocina</name>
    <dbReference type="NCBI Taxonomy" id="300"/>
    <lineage>
        <taxon>Bacteria</taxon>
        <taxon>Pseudomonadati</taxon>
        <taxon>Pseudomonadota</taxon>
        <taxon>Gammaproteobacteria</taxon>
        <taxon>Pseudomonadales</taxon>
        <taxon>Pseudomonadaceae</taxon>
        <taxon>Ectopseudomonas</taxon>
    </lineage>
</organism>
<proteinExistence type="predicted"/>
<dbReference type="Proteomes" id="UP000254260">
    <property type="component" value="Unassembled WGS sequence"/>
</dbReference>
<evidence type="ECO:0000313" key="2">
    <source>
        <dbReference type="Proteomes" id="UP000254260"/>
    </source>
</evidence>
<evidence type="ECO:0000313" key="1">
    <source>
        <dbReference type="EMBL" id="SUE95845.1"/>
    </source>
</evidence>
<protein>
    <submittedName>
        <fullName evidence="1">Uncharacterized protein</fullName>
    </submittedName>
</protein>
<reference evidence="1 2" key="1">
    <citation type="submission" date="2018-06" db="EMBL/GenBank/DDBJ databases">
        <authorList>
            <consortium name="Pathogen Informatics"/>
            <person name="Doyle S."/>
        </authorList>
    </citation>
    <scope>NUCLEOTIDE SEQUENCE [LARGE SCALE GENOMIC DNA]</scope>
    <source>
        <strain evidence="1 2">NCTC10899</strain>
    </source>
</reference>
<dbReference type="EMBL" id="UGUU01000002">
    <property type="protein sequence ID" value="SUE95845.1"/>
    <property type="molecule type" value="Genomic_DNA"/>
</dbReference>
<accession>A0A379PND1</accession>
<name>A0A379PND1_ECTME</name>
<gene>
    <name evidence="1" type="ORF">NCTC10899_05086</name>
</gene>
<dbReference type="AlphaFoldDB" id="A0A379PND1"/>
<sequence length="185" mass="20007">MQYEKPGCFGFASTFNIRSKVCQACSHKADCKGLAQVALSSIAERLNVDSVVRLMQEEAVKRVIAKKVEAKPKLNPVLEKLLENQPAHVARAATMILGYGVNHRASLLKGVNSMRGRKPQSIEILFDLLIEGSVNRATYLNALKERAGYTQSTASSQASIGMSAVVAIGIAAEIEDGYIVIRGCK</sequence>